<keyword evidence="1" id="KW-0106">Calcium</keyword>
<dbReference type="InterPro" id="IPR011992">
    <property type="entry name" value="EF-hand-dom_pair"/>
</dbReference>
<evidence type="ECO:0000256" key="1">
    <source>
        <dbReference type="ARBA" id="ARBA00022837"/>
    </source>
</evidence>
<protein>
    <recommendedName>
        <fullName evidence="3">EF-hand domain-containing protein</fullName>
    </recommendedName>
</protein>
<feature type="compositionally biased region" description="Polar residues" evidence="2">
    <location>
        <begin position="265"/>
        <end position="277"/>
    </location>
</feature>
<dbReference type="SUPFAM" id="SSF47473">
    <property type="entry name" value="EF-hand"/>
    <property type="match status" value="1"/>
</dbReference>
<dbReference type="Proteomes" id="UP000288216">
    <property type="component" value="Unassembled WGS sequence"/>
</dbReference>
<sequence length="624" mass="70264">MTTSSPGNLCSSYAAQVAWFLTDRPCYFSFVNSVRLWHRGQSSAPPTFQPDSTRPSIPCPRFIAHMNTSSSILHSPWDLNFRPRTIDTDPSNIKPSASSRDVWKTTVYPRHKFTARSICHVPFKLSTKGLPKSPPASPASLMEGKEKQEYIQREAILGAGERNRVEDTGDWLQVSPRLVKSSPMEKTPSFIEIWHDRVLRHWPVLPPISTQREILEAWSPESPGQIVDSYSGLSAYEELDGIIPCTGSSLSQRTLDGMTEEVSDSELTASPTDSQTRWDSAAQKSLAEMRLSLMDHQGWDHQHDQLENYLVQATNAESPVRIAMGETGEMDRSGFPSHHPSGNSSECKLVSAWSNNEEDKHRNSHTMMTDTLYNKAATSNSLKLSTESSNRQCSTMLTSSIKETALAEDIEHFISTDSSNMGVEDFPLPSVVNFLEKYSIFNQEELARYKTKFKEVDNDNDGCLSCVEVVMALKEMVPLGALTDSEEIYIYRILESLDYNVIEGLTNFRLFAVMASLAQKITKLDGFMRSLIGKMDFKTLELRVDRAKQLFLCNLESESTTISIQQFLVELKAGGISRVHEEEVRKELQYKKALDLLDFLTYLPLFVLIHNSVVSNPLDDSRTL</sequence>
<dbReference type="PANTHER" id="PTHR35538">
    <property type="entry name" value="LIG_CHAN-GLU_BD DOMAIN-CONTAINING PROTEIN"/>
    <property type="match status" value="1"/>
</dbReference>
<feature type="region of interest" description="Disordered" evidence="2">
    <location>
        <begin position="258"/>
        <end position="277"/>
    </location>
</feature>
<dbReference type="InterPro" id="IPR002048">
    <property type="entry name" value="EF_hand_dom"/>
</dbReference>
<organism evidence="4 5">
    <name type="scientific">Scyliorhinus torazame</name>
    <name type="common">Cloudy catshark</name>
    <name type="synonym">Catulus torazame</name>
    <dbReference type="NCBI Taxonomy" id="75743"/>
    <lineage>
        <taxon>Eukaryota</taxon>
        <taxon>Metazoa</taxon>
        <taxon>Chordata</taxon>
        <taxon>Craniata</taxon>
        <taxon>Vertebrata</taxon>
        <taxon>Chondrichthyes</taxon>
        <taxon>Elasmobranchii</taxon>
        <taxon>Galeomorphii</taxon>
        <taxon>Galeoidea</taxon>
        <taxon>Carcharhiniformes</taxon>
        <taxon>Scyliorhinidae</taxon>
        <taxon>Scyliorhinus</taxon>
    </lineage>
</organism>
<evidence type="ECO:0000313" key="5">
    <source>
        <dbReference type="Proteomes" id="UP000288216"/>
    </source>
</evidence>
<dbReference type="STRING" id="75743.A0A401NWN6"/>
<dbReference type="OrthoDB" id="2121618at2759"/>
<dbReference type="AlphaFoldDB" id="A0A401NWN6"/>
<proteinExistence type="predicted"/>
<reference evidence="4 5" key="1">
    <citation type="journal article" date="2018" name="Nat. Ecol. Evol.">
        <title>Shark genomes provide insights into elasmobranch evolution and the origin of vertebrates.</title>
        <authorList>
            <person name="Hara Y"/>
            <person name="Yamaguchi K"/>
            <person name="Onimaru K"/>
            <person name="Kadota M"/>
            <person name="Koyanagi M"/>
            <person name="Keeley SD"/>
            <person name="Tatsumi K"/>
            <person name="Tanaka K"/>
            <person name="Motone F"/>
            <person name="Kageyama Y"/>
            <person name="Nozu R"/>
            <person name="Adachi N"/>
            <person name="Nishimura O"/>
            <person name="Nakagawa R"/>
            <person name="Tanegashima C"/>
            <person name="Kiyatake I"/>
            <person name="Matsumoto R"/>
            <person name="Murakumo K"/>
            <person name="Nishida K"/>
            <person name="Terakita A"/>
            <person name="Kuratani S"/>
            <person name="Sato K"/>
            <person name="Hyodo S Kuraku.S."/>
        </authorList>
    </citation>
    <scope>NUCLEOTIDE SEQUENCE [LARGE SCALE GENOMIC DNA]</scope>
</reference>
<evidence type="ECO:0000256" key="2">
    <source>
        <dbReference type="SAM" id="MobiDB-lite"/>
    </source>
</evidence>
<accession>A0A401NWN6</accession>
<gene>
    <name evidence="4" type="ORF">scyTo_0004752</name>
</gene>
<dbReference type="GO" id="GO:0005509">
    <property type="term" value="F:calcium ion binding"/>
    <property type="evidence" value="ECO:0007669"/>
    <property type="project" value="InterPro"/>
</dbReference>
<dbReference type="PANTHER" id="PTHR35538:SF6">
    <property type="entry name" value="EF-HAND DOMAIN-CONTAINING PROTEIN"/>
    <property type="match status" value="1"/>
</dbReference>
<dbReference type="PROSITE" id="PS00018">
    <property type="entry name" value="EF_HAND_1"/>
    <property type="match status" value="1"/>
</dbReference>
<keyword evidence="5" id="KW-1185">Reference proteome</keyword>
<dbReference type="PROSITE" id="PS50222">
    <property type="entry name" value="EF_HAND_2"/>
    <property type="match status" value="1"/>
</dbReference>
<feature type="domain" description="EF-hand" evidence="3">
    <location>
        <begin position="444"/>
        <end position="479"/>
    </location>
</feature>
<evidence type="ECO:0000259" key="3">
    <source>
        <dbReference type="PROSITE" id="PS50222"/>
    </source>
</evidence>
<dbReference type="EMBL" id="BFAA01001427">
    <property type="protein sequence ID" value="GCB65283.1"/>
    <property type="molecule type" value="Genomic_DNA"/>
</dbReference>
<evidence type="ECO:0000313" key="4">
    <source>
        <dbReference type="EMBL" id="GCB65283.1"/>
    </source>
</evidence>
<name>A0A401NWN6_SCYTO</name>
<dbReference type="InterPro" id="IPR018247">
    <property type="entry name" value="EF_Hand_1_Ca_BS"/>
</dbReference>
<comment type="caution">
    <text evidence="4">The sequence shown here is derived from an EMBL/GenBank/DDBJ whole genome shotgun (WGS) entry which is preliminary data.</text>
</comment>